<feature type="domain" description="SH3b" evidence="3">
    <location>
        <begin position="137"/>
        <end position="186"/>
    </location>
</feature>
<evidence type="ECO:0000313" key="5">
    <source>
        <dbReference type="Proteomes" id="UP001244552"/>
    </source>
</evidence>
<dbReference type="Proteomes" id="UP001244552">
    <property type="component" value="Unassembled WGS sequence"/>
</dbReference>
<reference evidence="4 5" key="1">
    <citation type="submission" date="2023-07" db="EMBL/GenBank/DDBJ databases">
        <title>Genomic Encyclopedia of Type Strains, Phase IV (KMG-IV): sequencing the most valuable type-strain genomes for metagenomic binning, comparative biology and taxonomic classification.</title>
        <authorList>
            <person name="Goeker M."/>
        </authorList>
    </citation>
    <scope>NUCLEOTIDE SEQUENCE [LARGE SCALE GENOMIC DNA]</scope>
    <source>
        <strain evidence="4 5">DSM 19922</strain>
    </source>
</reference>
<dbReference type="Pfam" id="PF08239">
    <property type="entry name" value="SH3_3"/>
    <property type="match status" value="1"/>
</dbReference>
<keyword evidence="5" id="KW-1185">Reference proteome</keyword>
<keyword evidence="2" id="KW-0732">Signal</keyword>
<dbReference type="InterPro" id="IPR003646">
    <property type="entry name" value="SH3-like_bac-type"/>
</dbReference>
<evidence type="ECO:0000256" key="1">
    <source>
        <dbReference type="SAM" id="MobiDB-lite"/>
    </source>
</evidence>
<name>A0ABU0MSC0_9PROT</name>
<dbReference type="RefSeq" id="WP_209986976.1">
    <property type="nucleotide sequence ID" value="NZ_JAGINO010000020.1"/>
</dbReference>
<dbReference type="EMBL" id="JAUSVU010000026">
    <property type="protein sequence ID" value="MDQ0536390.1"/>
    <property type="molecule type" value="Genomic_DNA"/>
</dbReference>
<evidence type="ECO:0000256" key="2">
    <source>
        <dbReference type="SAM" id="SignalP"/>
    </source>
</evidence>
<comment type="caution">
    <text evidence="4">The sequence shown here is derived from an EMBL/GenBank/DDBJ whole genome shotgun (WGS) entry which is preliminary data.</text>
</comment>
<feature type="compositionally biased region" description="Pro residues" evidence="1">
    <location>
        <begin position="84"/>
        <end position="98"/>
    </location>
</feature>
<feature type="region of interest" description="Disordered" evidence="1">
    <location>
        <begin position="57"/>
        <end position="103"/>
    </location>
</feature>
<feature type="signal peptide" evidence="2">
    <location>
        <begin position="1"/>
        <end position="25"/>
    </location>
</feature>
<sequence length="191" mass="19107">MRNLCGLGWVALALLLALVPAGRSAAAAPAEHATPTAAPIVDLPRLTLAAPASPPLEPGILWEHPPEPAPPLSPVTAPGAAEPSPSPTPPPAKPPPAAAPYAKAAAEDRGCALPDALTAARRPGLAAGSLARLRAAGNLRVAPACDAKVLDVLEAGDRVTVLEAAGTWYRVGRDGRALGYVGSALLAPVGR</sequence>
<feature type="chain" id="PRO_5045959964" description="SH3b domain-containing protein" evidence="2">
    <location>
        <begin position="26"/>
        <end position="191"/>
    </location>
</feature>
<organism evidence="4 5">
    <name type="scientific">Azospirillum picis</name>
    <dbReference type="NCBI Taxonomy" id="488438"/>
    <lineage>
        <taxon>Bacteria</taxon>
        <taxon>Pseudomonadati</taxon>
        <taxon>Pseudomonadota</taxon>
        <taxon>Alphaproteobacteria</taxon>
        <taxon>Rhodospirillales</taxon>
        <taxon>Azospirillaceae</taxon>
        <taxon>Azospirillum</taxon>
    </lineage>
</organism>
<gene>
    <name evidence="4" type="ORF">QO018_005286</name>
</gene>
<protein>
    <recommendedName>
        <fullName evidence="3">SH3b domain-containing protein</fullName>
    </recommendedName>
</protein>
<evidence type="ECO:0000259" key="3">
    <source>
        <dbReference type="Pfam" id="PF08239"/>
    </source>
</evidence>
<proteinExistence type="predicted"/>
<evidence type="ECO:0000313" key="4">
    <source>
        <dbReference type="EMBL" id="MDQ0536390.1"/>
    </source>
</evidence>
<accession>A0ABU0MSC0</accession>
<dbReference type="Gene3D" id="2.30.30.40">
    <property type="entry name" value="SH3 Domains"/>
    <property type="match status" value="1"/>
</dbReference>
<feature type="compositionally biased region" description="Low complexity" evidence="1">
    <location>
        <begin position="74"/>
        <end position="83"/>
    </location>
</feature>